<feature type="compositionally biased region" description="Basic and acidic residues" evidence="1">
    <location>
        <begin position="16"/>
        <end position="30"/>
    </location>
</feature>
<reference evidence="3 4" key="1">
    <citation type="submission" date="2018-06" db="EMBL/GenBank/DDBJ databases">
        <authorList>
            <consortium name="Pathogen Informatics"/>
            <person name="Doyle S."/>
        </authorList>
    </citation>
    <scope>NUCLEOTIDE SEQUENCE [LARGE SCALE GENOMIC DNA]</scope>
    <source>
        <strain evidence="3 4">NCTC10392</strain>
    </source>
</reference>
<gene>
    <name evidence="3" type="ORF">NCTC10392_01394</name>
</gene>
<dbReference type="PANTHER" id="PTHR10127">
    <property type="entry name" value="DISCOIDIN, CUB, EGF, LAMININ , AND ZINC METALLOPROTEASE DOMAIN CONTAINING"/>
    <property type="match status" value="1"/>
</dbReference>
<dbReference type="Gene3D" id="3.40.390.10">
    <property type="entry name" value="Collagenase (Catalytic Domain)"/>
    <property type="match status" value="1"/>
</dbReference>
<dbReference type="GO" id="GO:0008270">
    <property type="term" value="F:zinc ion binding"/>
    <property type="evidence" value="ECO:0007669"/>
    <property type="project" value="InterPro"/>
</dbReference>
<organism evidence="3 4">
    <name type="scientific">Pseudomonas fluorescens</name>
    <dbReference type="NCBI Taxonomy" id="294"/>
    <lineage>
        <taxon>Bacteria</taxon>
        <taxon>Pseudomonadati</taxon>
        <taxon>Pseudomonadota</taxon>
        <taxon>Gammaproteobacteria</taxon>
        <taxon>Pseudomonadales</taxon>
        <taxon>Pseudomonadaceae</taxon>
        <taxon>Pseudomonas</taxon>
    </lineage>
</organism>
<dbReference type="AlphaFoldDB" id="A0A379I9N1"/>
<dbReference type="RefSeq" id="WP_080727751.1">
    <property type="nucleotide sequence ID" value="NZ_CP008896.1"/>
</dbReference>
<dbReference type="OrthoDB" id="3669864at2"/>
<accession>A0A379I9N1</accession>
<feature type="compositionally biased region" description="Polar residues" evidence="1">
    <location>
        <begin position="1"/>
        <end position="15"/>
    </location>
</feature>
<dbReference type="InterPro" id="IPR001506">
    <property type="entry name" value="Peptidase_M12A"/>
</dbReference>
<sequence length="275" mass="31358">MIVNTHSTPFAFSDSSSKHTDSNQRADTQKNIELPDPFPIRKKRGIADTQSLWPQHSTVKISLIDMSDKQRELTKTNILKWQPYINLKLEFIDTADGDIRIGTKPDGLGGGWSRVGTDAKNEKPSWNTMAISFINDPKEDGRIIQHEFGHALGIKHEHRHPDNPLMYNRQKIEMEYGKFGTNEFFTKIPAGDSTKLTPYDSRSIMHYHLPENYMSNGITNTENYTLSTGDKYLAENLYPPKNKSDRRVFLTKNLKGSFGTYEWALAEKHAGAPQE</sequence>
<evidence type="ECO:0000256" key="1">
    <source>
        <dbReference type="SAM" id="MobiDB-lite"/>
    </source>
</evidence>
<dbReference type="EMBL" id="UGUS01000002">
    <property type="protein sequence ID" value="SUD29456.1"/>
    <property type="molecule type" value="Genomic_DNA"/>
</dbReference>
<dbReference type="InterPro" id="IPR024079">
    <property type="entry name" value="MetalloPept_cat_dom_sf"/>
</dbReference>
<dbReference type="GO" id="GO:0004222">
    <property type="term" value="F:metalloendopeptidase activity"/>
    <property type="evidence" value="ECO:0007669"/>
    <property type="project" value="InterPro"/>
</dbReference>
<feature type="region of interest" description="Disordered" evidence="1">
    <location>
        <begin position="1"/>
        <end position="39"/>
    </location>
</feature>
<dbReference type="Pfam" id="PF01400">
    <property type="entry name" value="Astacin"/>
    <property type="match status" value="1"/>
</dbReference>
<evidence type="ECO:0000313" key="3">
    <source>
        <dbReference type="EMBL" id="SUD29456.1"/>
    </source>
</evidence>
<dbReference type="SMART" id="SM00235">
    <property type="entry name" value="ZnMc"/>
    <property type="match status" value="1"/>
</dbReference>
<feature type="domain" description="Peptidase metallopeptidase" evidence="2">
    <location>
        <begin position="49"/>
        <end position="203"/>
    </location>
</feature>
<evidence type="ECO:0000259" key="2">
    <source>
        <dbReference type="SMART" id="SM00235"/>
    </source>
</evidence>
<dbReference type="GO" id="GO:0006508">
    <property type="term" value="P:proteolysis"/>
    <property type="evidence" value="ECO:0007669"/>
    <property type="project" value="InterPro"/>
</dbReference>
<dbReference type="InterPro" id="IPR006026">
    <property type="entry name" value="Peptidase_Metallo"/>
</dbReference>
<dbReference type="SUPFAM" id="SSF55486">
    <property type="entry name" value="Metalloproteases ('zincins'), catalytic domain"/>
    <property type="match status" value="1"/>
</dbReference>
<evidence type="ECO:0000313" key="4">
    <source>
        <dbReference type="Proteomes" id="UP000255125"/>
    </source>
</evidence>
<protein>
    <submittedName>
        <fullName evidence="3">Astacin (Peptidase family M12A)</fullName>
    </submittedName>
</protein>
<dbReference type="PANTHER" id="PTHR10127:SF850">
    <property type="entry name" value="METALLOENDOPEPTIDASE"/>
    <property type="match status" value="1"/>
</dbReference>
<name>A0A379I9N1_PSEFL</name>
<proteinExistence type="predicted"/>
<dbReference type="Proteomes" id="UP000255125">
    <property type="component" value="Unassembled WGS sequence"/>
</dbReference>